<evidence type="ECO:0000313" key="2">
    <source>
        <dbReference type="Proteomes" id="UP000078200"/>
    </source>
</evidence>
<dbReference type="Proteomes" id="UP000078200">
    <property type="component" value="Unassembled WGS sequence"/>
</dbReference>
<proteinExistence type="predicted"/>
<organism evidence="1 2">
    <name type="scientific">Glossina austeni</name>
    <name type="common">Savannah tsetse fly</name>
    <dbReference type="NCBI Taxonomy" id="7395"/>
    <lineage>
        <taxon>Eukaryota</taxon>
        <taxon>Metazoa</taxon>
        <taxon>Ecdysozoa</taxon>
        <taxon>Arthropoda</taxon>
        <taxon>Hexapoda</taxon>
        <taxon>Insecta</taxon>
        <taxon>Pterygota</taxon>
        <taxon>Neoptera</taxon>
        <taxon>Endopterygota</taxon>
        <taxon>Diptera</taxon>
        <taxon>Brachycera</taxon>
        <taxon>Muscomorpha</taxon>
        <taxon>Hippoboscoidea</taxon>
        <taxon>Glossinidae</taxon>
        <taxon>Glossina</taxon>
    </lineage>
</organism>
<sequence>MVKLLKMVMYQDKLKKADTSNIANRSIFELFVEMKIIVWIGLMSLAQSLHSSQVPTKHSYPNLSFLVLRLPLLIRFKNSRHLAKESQDIAVMNESDLIIEWVICSVDVERTTLKAGYLPLLYLLQSFGSHRVIRIKIKKYCYRHVSACVWFDRDVCTIRVDAVPSLPIVVRFPKRVETSNNNSGGRLNDGRRLQAPIVLILLG</sequence>
<dbReference type="VEuPathDB" id="VectorBase:GAUT013632"/>
<accession>A0A1A9US88</accession>
<evidence type="ECO:0000313" key="1">
    <source>
        <dbReference type="EnsemblMetazoa" id="GAUT013632-PA"/>
    </source>
</evidence>
<name>A0A1A9US88_GLOAU</name>
<protein>
    <submittedName>
        <fullName evidence="1">Uncharacterized protein</fullName>
    </submittedName>
</protein>
<reference evidence="1" key="1">
    <citation type="submission" date="2020-05" db="UniProtKB">
        <authorList>
            <consortium name="EnsemblMetazoa"/>
        </authorList>
    </citation>
    <scope>IDENTIFICATION</scope>
    <source>
        <strain evidence="1">TTRI</strain>
    </source>
</reference>
<dbReference type="EnsemblMetazoa" id="GAUT013632-RA">
    <property type="protein sequence ID" value="GAUT013632-PA"/>
    <property type="gene ID" value="GAUT013632"/>
</dbReference>
<dbReference type="AlphaFoldDB" id="A0A1A9US88"/>
<keyword evidence="2" id="KW-1185">Reference proteome</keyword>